<evidence type="ECO:0000256" key="3">
    <source>
        <dbReference type="ARBA" id="ARBA00023136"/>
    </source>
</evidence>
<dbReference type="InterPro" id="IPR010104">
    <property type="entry name" value="TonB_rcpt_bac"/>
</dbReference>
<dbReference type="Gene3D" id="2.170.130.10">
    <property type="entry name" value="TonB-dependent receptor, plug domain"/>
    <property type="match status" value="1"/>
</dbReference>
<organism evidence="9 10">
    <name type="scientific">Massilia forsythiae</name>
    <dbReference type="NCBI Taxonomy" id="2728020"/>
    <lineage>
        <taxon>Bacteria</taxon>
        <taxon>Pseudomonadati</taxon>
        <taxon>Pseudomonadota</taxon>
        <taxon>Betaproteobacteria</taxon>
        <taxon>Burkholderiales</taxon>
        <taxon>Oxalobacteraceae</taxon>
        <taxon>Telluria group</taxon>
        <taxon>Massilia</taxon>
    </lineage>
</organism>
<evidence type="ECO:0000256" key="5">
    <source>
        <dbReference type="RuleBase" id="RU003357"/>
    </source>
</evidence>
<dbReference type="InterPro" id="IPR037066">
    <property type="entry name" value="Plug_dom_sf"/>
</dbReference>
<feature type="domain" description="TonB-dependent receptor plug" evidence="8">
    <location>
        <begin position="68"/>
        <end position="176"/>
    </location>
</feature>
<comment type="similarity">
    <text evidence="2 5">Belongs to the TonB-dependent receptor family.</text>
</comment>
<keyword evidence="10" id="KW-1185">Reference proteome</keyword>
<dbReference type="GO" id="GO:0009279">
    <property type="term" value="C:cell outer membrane"/>
    <property type="evidence" value="ECO:0007669"/>
    <property type="project" value="UniProtKB-SubCell"/>
</dbReference>
<evidence type="ECO:0000313" key="9">
    <source>
        <dbReference type="EMBL" id="QJE02084.1"/>
    </source>
</evidence>
<evidence type="ECO:0000313" key="10">
    <source>
        <dbReference type="Proteomes" id="UP000502415"/>
    </source>
</evidence>
<accession>A0A7Z2VZP8</accession>
<dbReference type="InterPro" id="IPR012910">
    <property type="entry name" value="Plug_dom"/>
</dbReference>
<dbReference type="PANTHER" id="PTHR40980">
    <property type="entry name" value="PLUG DOMAIN-CONTAINING PROTEIN"/>
    <property type="match status" value="1"/>
</dbReference>
<reference evidence="9 10" key="1">
    <citation type="submission" date="2020-04" db="EMBL/GenBank/DDBJ databases">
        <title>Genome sequencing of novel species.</title>
        <authorList>
            <person name="Heo J."/>
            <person name="Kim S.-J."/>
            <person name="Kim J.-S."/>
            <person name="Hong S.-B."/>
            <person name="Kwon S.-W."/>
        </authorList>
    </citation>
    <scope>NUCLEOTIDE SEQUENCE [LARGE SCALE GENOMIC DNA]</scope>
    <source>
        <strain evidence="9 10">GN2-R2</strain>
    </source>
</reference>
<feature type="domain" description="TonB-dependent receptor-like beta-barrel" evidence="7">
    <location>
        <begin position="427"/>
        <end position="980"/>
    </location>
</feature>
<dbReference type="NCBIfam" id="TIGR01782">
    <property type="entry name" value="TonB-Xanth-Caul"/>
    <property type="match status" value="1"/>
</dbReference>
<feature type="signal peptide" evidence="6">
    <location>
        <begin position="1"/>
        <end position="28"/>
    </location>
</feature>
<name>A0A7Z2VZP8_9BURK</name>
<comment type="subcellular location">
    <subcellularLocation>
        <location evidence="1 5">Cell outer membrane</location>
    </subcellularLocation>
</comment>
<evidence type="ECO:0000259" key="8">
    <source>
        <dbReference type="Pfam" id="PF07715"/>
    </source>
</evidence>
<evidence type="ECO:0000259" key="7">
    <source>
        <dbReference type="Pfam" id="PF00593"/>
    </source>
</evidence>
<dbReference type="SUPFAM" id="SSF56935">
    <property type="entry name" value="Porins"/>
    <property type="match status" value="1"/>
</dbReference>
<evidence type="ECO:0000256" key="6">
    <source>
        <dbReference type="SAM" id="SignalP"/>
    </source>
</evidence>
<sequence length="1015" mass="112017">MKKFQKTAIAAAVAQFAIAIAYSGAAWAQTGDAVNTNTNPANTAAGAKPAVVVVSGQRAALQSAQKLKQDADEVVDSIVAEDIGKLPDRSITEVLSRVVGVTMDRSMPGDPQHYAVEGSGIAIRGLTYVRSELNGRESFSANGGRSLSFTDVPPELMAGVDVYKNPSAEQTEGGVSGLVNLRTAMPFDYKGFKGSAIGSYTHSDLRKGKSQPSGSLLLSNRWNTPFGEFGALIDLASSKSNTRNDELFVEGYYPHTNIDPTRTVWVPRGAQWRSQTIDRDRKGTYAAFQWRPVRDFTAALTYFESRYKESWSEQALLSQETGDRAYDMQVTNGVYDANGALLSGVISNPKNGGVNFNTDRRVSDRKSKTSDLALNLQWRAAPDLTFTTDFQLVRARTNALDSDVATGVQMPKETVDLTGSLPKFTFDQSDIAYLSNPANYYWAYTMEHRDASRAESKAWKTDARYNFDNPVLRDIRFGVRLQNRDSRNQNTNPSYNWQGITQPWMVGWQIPHLATLNDPRFSGGAELTQFNNFFSGDVSVPGIVFPTDAVARGYPDSYAKLHTYHDILCKEQGSTCTVWTPAGFDGDPVSVNYQEEKTRAFYTQLRFGFDDLPYPIDGNIGVRYVKTKSTAFGYTTYNPSAVDFGTAPSVTGRDLIPNIATFATARNYENDYNNVLPSLNLRMKYSDKLQFRFAAAKSMSRPDFNQLQGYIPLSRSIQSVTDPVTKAVVVSGVSLTGTANGNPNLRPTTGVSTDLTAEWYFTKSGSLTFAAFNKDLKNIIVNQLYNYDVTDVAGTTRSFTVTGPVNGAHGFARGFEVAYQQFYDFLPDWARGFGTQASFTYVDSKRKLNNPVYSEYCSGADGATNLNLYVNGCDTDGRTFGDLPLQGLSRKTVNLALMYEQGPIQARVAYNWRSRYLAGVNVFGTRDTNGTDTNPASPTRGQHNVAWGLPLWQEAYGQVDASIFWNVNDKFRIGLEAQNLNDAISKQTMQQHAGTFGHAWFATGPRYTVQASYNF</sequence>
<keyword evidence="3 5" id="KW-0472">Membrane</keyword>
<dbReference type="PANTHER" id="PTHR40980:SF3">
    <property type="entry name" value="TONB-DEPENDENT RECEPTOR-LIKE BETA-BARREL DOMAIN-CONTAINING PROTEIN"/>
    <property type="match status" value="1"/>
</dbReference>
<keyword evidence="6" id="KW-0732">Signal</keyword>
<protein>
    <submittedName>
        <fullName evidence="9">TonB-dependent receptor</fullName>
    </submittedName>
</protein>
<dbReference type="AlphaFoldDB" id="A0A7Z2VZP8"/>
<evidence type="ECO:0000256" key="4">
    <source>
        <dbReference type="ARBA" id="ARBA00023237"/>
    </source>
</evidence>
<keyword evidence="9" id="KW-0675">Receptor</keyword>
<evidence type="ECO:0000256" key="2">
    <source>
        <dbReference type="ARBA" id="ARBA00009810"/>
    </source>
</evidence>
<keyword evidence="4" id="KW-0998">Cell outer membrane</keyword>
<dbReference type="KEGG" id="mfy:HH212_20370"/>
<dbReference type="Pfam" id="PF00593">
    <property type="entry name" value="TonB_dep_Rec_b-barrel"/>
    <property type="match status" value="1"/>
</dbReference>
<keyword evidence="5" id="KW-0798">TonB box</keyword>
<dbReference type="Gene3D" id="2.40.170.20">
    <property type="entry name" value="TonB-dependent receptor, beta-barrel domain"/>
    <property type="match status" value="1"/>
</dbReference>
<proteinExistence type="inferred from homology"/>
<dbReference type="Proteomes" id="UP000502415">
    <property type="component" value="Chromosome"/>
</dbReference>
<feature type="chain" id="PRO_5030545242" evidence="6">
    <location>
        <begin position="29"/>
        <end position="1015"/>
    </location>
</feature>
<gene>
    <name evidence="9" type="ORF">HH212_20370</name>
</gene>
<dbReference type="InterPro" id="IPR036942">
    <property type="entry name" value="Beta-barrel_TonB_sf"/>
</dbReference>
<dbReference type="InterPro" id="IPR000531">
    <property type="entry name" value="Beta-barrel_TonB"/>
</dbReference>
<evidence type="ECO:0000256" key="1">
    <source>
        <dbReference type="ARBA" id="ARBA00004442"/>
    </source>
</evidence>
<dbReference type="EMBL" id="CP051685">
    <property type="protein sequence ID" value="QJE02084.1"/>
    <property type="molecule type" value="Genomic_DNA"/>
</dbReference>
<dbReference type="RefSeq" id="WP_170204171.1">
    <property type="nucleotide sequence ID" value="NZ_CP051685.1"/>
</dbReference>
<dbReference type="Pfam" id="PF07715">
    <property type="entry name" value="Plug"/>
    <property type="match status" value="1"/>
</dbReference>